<protein>
    <submittedName>
        <fullName evidence="2">J domain-containing protein</fullName>
    </submittedName>
</protein>
<evidence type="ECO:0000313" key="1">
    <source>
        <dbReference type="Proteomes" id="UP000887580"/>
    </source>
</evidence>
<organism evidence="1 2">
    <name type="scientific">Panagrolaimus sp. PS1159</name>
    <dbReference type="NCBI Taxonomy" id="55785"/>
    <lineage>
        <taxon>Eukaryota</taxon>
        <taxon>Metazoa</taxon>
        <taxon>Ecdysozoa</taxon>
        <taxon>Nematoda</taxon>
        <taxon>Chromadorea</taxon>
        <taxon>Rhabditida</taxon>
        <taxon>Tylenchina</taxon>
        <taxon>Panagrolaimomorpha</taxon>
        <taxon>Panagrolaimoidea</taxon>
        <taxon>Panagrolaimidae</taxon>
        <taxon>Panagrolaimus</taxon>
    </lineage>
</organism>
<dbReference type="Proteomes" id="UP000887580">
    <property type="component" value="Unplaced"/>
</dbReference>
<proteinExistence type="predicted"/>
<name>A0AC35FVR5_9BILA</name>
<reference evidence="2" key="1">
    <citation type="submission" date="2022-11" db="UniProtKB">
        <authorList>
            <consortium name="WormBaseParasite"/>
        </authorList>
    </citation>
    <scope>IDENTIFICATION</scope>
</reference>
<evidence type="ECO:0000313" key="2">
    <source>
        <dbReference type="WBParaSite" id="PS1159_v2.g21398.t1"/>
    </source>
</evidence>
<dbReference type="WBParaSite" id="PS1159_v2.g21398.t1">
    <property type="protein sequence ID" value="PS1159_v2.g21398.t1"/>
    <property type="gene ID" value="PS1159_v2.g21398"/>
</dbReference>
<accession>A0AC35FVR5</accession>
<sequence length="81" mass="9668">MLSLKKLIWHPDRVENEKKDVATQKFPIISKAYNIINDPAKKKFYDSTGLLDDDWDKVRRSKEDAQRRCIMIFQQKMAQLK</sequence>